<reference evidence="2 3" key="1">
    <citation type="submission" date="2023-08" db="EMBL/GenBank/DDBJ databases">
        <authorList>
            <person name="Girao M."/>
            <person name="Carvalho M.F."/>
        </authorList>
    </citation>
    <scope>NUCLEOTIDE SEQUENCE [LARGE SCALE GENOMIC DNA]</scope>
    <source>
        <strain evidence="2 3">CC-R104</strain>
    </source>
</reference>
<dbReference type="RefSeq" id="WP_330152369.1">
    <property type="nucleotide sequence ID" value="NZ_JAUZMZ010000062.1"/>
</dbReference>
<evidence type="ECO:0000313" key="3">
    <source>
        <dbReference type="Proteomes" id="UP001331936"/>
    </source>
</evidence>
<name>A0ABU7JSF6_9NOCA</name>
<evidence type="ECO:0000313" key="2">
    <source>
        <dbReference type="EMBL" id="MEE2032951.1"/>
    </source>
</evidence>
<dbReference type="Proteomes" id="UP001331936">
    <property type="component" value="Unassembled WGS sequence"/>
</dbReference>
<dbReference type="Pfam" id="PF11575">
    <property type="entry name" value="FhuF_C"/>
    <property type="match status" value="1"/>
</dbReference>
<sequence length="211" mass="22467">MSDAIALLARIATLTPYFAVSTGPVSGEDWQPTSTLRDTDVRNTLVSAVAERMGTTEMRVAASTVFFGYAARLWSVAIGSVAVSGRCIRLDPGELLWRGDGSITHLHIERPRFGESAAVEVLDRQVGPLIAAWGDVVAPGLMWGNTASALAGAGRMIGDAASPLVDALLDEPRLRESLDRSTGRRRSCCLFYRTPSGGMCGDCVFPSRPPA</sequence>
<gene>
    <name evidence="2" type="ORF">Q8814_12635</name>
</gene>
<comment type="caution">
    <text evidence="2">The sequence shown here is derived from an EMBL/GenBank/DDBJ whole genome shotgun (WGS) entry which is preliminary data.</text>
</comment>
<accession>A0ABU7JSF6</accession>
<proteinExistence type="predicted"/>
<feature type="domain" description="Ferric siderophore reductase C-terminal" evidence="1">
    <location>
        <begin position="185"/>
        <end position="204"/>
    </location>
</feature>
<protein>
    <submittedName>
        <fullName evidence="2">(2Fe-2S)-binding protein</fullName>
    </submittedName>
</protein>
<dbReference type="EMBL" id="JAUZMZ010000062">
    <property type="protein sequence ID" value="MEE2032951.1"/>
    <property type="molecule type" value="Genomic_DNA"/>
</dbReference>
<keyword evidence="3" id="KW-1185">Reference proteome</keyword>
<dbReference type="InterPro" id="IPR024726">
    <property type="entry name" value="FhuF_C"/>
</dbReference>
<organism evidence="2 3">
    <name type="scientific">Rhodococcus chondri</name>
    <dbReference type="NCBI Taxonomy" id="3065941"/>
    <lineage>
        <taxon>Bacteria</taxon>
        <taxon>Bacillati</taxon>
        <taxon>Actinomycetota</taxon>
        <taxon>Actinomycetes</taxon>
        <taxon>Mycobacteriales</taxon>
        <taxon>Nocardiaceae</taxon>
        <taxon>Rhodococcus</taxon>
    </lineage>
</organism>
<evidence type="ECO:0000259" key="1">
    <source>
        <dbReference type="Pfam" id="PF11575"/>
    </source>
</evidence>